<dbReference type="AlphaFoldDB" id="A0A127QD37"/>
<gene>
    <name evidence="2" type="ORF">CAter282_0165</name>
</gene>
<accession>A0A127QD37</accession>
<dbReference type="GO" id="GO:0016787">
    <property type="term" value="F:hydrolase activity"/>
    <property type="evidence" value="ECO:0007669"/>
    <property type="project" value="UniProtKB-KW"/>
</dbReference>
<organism evidence="2 3">
    <name type="scientific">Collimonas arenae</name>
    <dbReference type="NCBI Taxonomy" id="279058"/>
    <lineage>
        <taxon>Bacteria</taxon>
        <taxon>Pseudomonadati</taxon>
        <taxon>Pseudomonadota</taxon>
        <taxon>Betaproteobacteria</taxon>
        <taxon>Burkholderiales</taxon>
        <taxon>Oxalobacteraceae</taxon>
        <taxon>Collimonas</taxon>
    </lineage>
</organism>
<dbReference type="Pfam" id="PF11308">
    <property type="entry name" value="Glyco_hydro_129"/>
    <property type="match status" value="1"/>
</dbReference>
<keyword evidence="3" id="KW-1185">Reference proteome</keyword>
<evidence type="ECO:0000313" key="3">
    <source>
        <dbReference type="Proteomes" id="UP000071778"/>
    </source>
</evidence>
<sequence>MKKYHRLTCRLYFSMVVAGVLPAAAHANAVLQNPFWRVALDPATLAIRVTPADGPEVAVSNGVDAHKVSSLHVAVDEASWRWDERADNGYAIEAKLTERDLALTIRAKGTGQLALIRQPGQAIGRGLILPLTEGRYVARDNKVWNDFILQHMERINATQDLSLPLWGLDHGKFTLNWLLTNPFNNQLDFSADKNGDGVALKVSHTFTTLSADTPMTLILHLGEADPLAGAKRYRAWLKETGRFESLADKIAKTPDAAKLIGASHIYLWGSGLIAAKDIRDWPVFLTALRGKDGLAQDLRRTFDRESKSVLAQASAKPDRYQQKVIIRAFNGAINALARAAWQVDEPDVGLLANRYGELRAQVARTFSAALSKDPAGWGDGVSVNTMSQLQAAGLPRLWIGLGEGWEGGLWHPEAIAAGVKAGYMVAPYDSYETALPRGDNPDWATAHLGEKAYRDCAIVQQDGTFKSGFNQSGHYTNPLCMRPLLEARVRALQEKTGFNSWFLDAYATGMVFDDYRKAAPMSMAQNAIANVDSSRWISQDRQMPTGSEDGNATTSQGIFFAHGMQTPVIGWGDKDMQKDKTSPYYLGKYYPPEEPEVMFKAVPLKELYRKVDFDPAARLPLYQAVFHDSVITTHHWLFDSLKLNNVRMENELAQLLYNVPPLFHLSSATFKARLPLMQRQDAFFRPLHQRLATQALTGFRWLSTDKMLQETSFADGTTLVVNFSDSERQAEGRRFKPYSMTARFNDGSTSIYAADKK</sequence>
<dbReference type="PATRIC" id="fig|279058.17.peg.186"/>
<evidence type="ECO:0000256" key="1">
    <source>
        <dbReference type="SAM" id="SignalP"/>
    </source>
</evidence>
<proteinExistence type="predicted"/>
<dbReference type="EMBL" id="CP013235">
    <property type="protein sequence ID" value="AMP07989.1"/>
    <property type="molecule type" value="Genomic_DNA"/>
</dbReference>
<dbReference type="OrthoDB" id="3222930at2"/>
<dbReference type="InterPro" id="IPR021459">
    <property type="entry name" value="GH101-related"/>
</dbReference>
<keyword evidence="1" id="KW-0732">Signal</keyword>
<name>A0A127QD37_9BURK</name>
<reference evidence="2 3" key="1">
    <citation type="submission" date="2015-11" db="EMBL/GenBank/DDBJ databases">
        <title>Exploring the genomic traits of fungus-feeding bacterial genus Collimonas.</title>
        <authorList>
            <person name="Song C."/>
            <person name="Schmidt R."/>
            <person name="de Jager V."/>
            <person name="Krzyzanowska D."/>
            <person name="Jongedijk E."/>
            <person name="Cankar K."/>
            <person name="Beekwilder J."/>
            <person name="van Veen A."/>
            <person name="de Boer W."/>
            <person name="van Veen J.A."/>
            <person name="Garbeva P."/>
        </authorList>
    </citation>
    <scope>NUCLEOTIDE SEQUENCE [LARGE SCALE GENOMIC DNA]</scope>
    <source>
        <strain evidence="2 3">Ter282</strain>
    </source>
</reference>
<keyword evidence="2" id="KW-0378">Hydrolase</keyword>
<dbReference type="RefSeq" id="WP_061531907.1">
    <property type="nucleotide sequence ID" value="NZ_CP013233.1"/>
</dbReference>
<feature type="signal peptide" evidence="1">
    <location>
        <begin position="1"/>
        <end position="29"/>
    </location>
</feature>
<protein>
    <submittedName>
        <fullName evidence="2">Glycosyl hydrolases related to GH101 family protein</fullName>
    </submittedName>
</protein>
<feature type="chain" id="PRO_5007277817" evidence="1">
    <location>
        <begin position="30"/>
        <end position="757"/>
    </location>
</feature>
<evidence type="ECO:0000313" key="2">
    <source>
        <dbReference type="EMBL" id="AMP07989.1"/>
    </source>
</evidence>
<dbReference type="Proteomes" id="UP000071778">
    <property type="component" value="Chromosome"/>
</dbReference>